<evidence type="ECO:0000313" key="2">
    <source>
        <dbReference type="EMBL" id="SQC14313.1"/>
    </source>
</evidence>
<reference evidence="2 3" key="1">
    <citation type="submission" date="2018-06" db="EMBL/GenBank/DDBJ databases">
        <authorList>
            <consortium name="Pathogen Informatics"/>
            <person name="Doyle S."/>
        </authorList>
    </citation>
    <scope>NUCLEOTIDE SEQUENCE [LARGE SCALE GENOMIC DNA]</scope>
    <source>
        <strain evidence="2 3">NCTC9128</strain>
    </source>
</reference>
<dbReference type="AlphaFoldDB" id="A0A2X3CME0"/>
<gene>
    <name evidence="2" type="primary">ycgF_1</name>
    <name evidence="2" type="ORF">NCTC9128_02396</name>
</gene>
<accession>A0A2X3CME0</accession>
<dbReference type="SMART" id="SM00052">
    <property type="entry name" value="EAL"/>
    <property type="match status" value="1"/>
</dbReference>
<dbReference type="InterPro" id="IPR050706">
    <property type="entry name" value="Cyclic-di-GMP_PDE-like"/>
</dbReference>
<proteinExistence type="predicted"/>
<dbReference type="SUPFAM" id="SSF141868">
    <property type="entry name" value="EAL domain-like"/>
    <property type="match status" value="1"/>
</dbReference>
<dbReference type="PANTHER" id="PTHR33121:SF15">
    <property type="entry name" value="BLUE LIGHT- AND TEMPERATURE-REGULATED ANTIREPRESSOR BLUF"/>
    <property type="match status" value="1"/>
</dbReference>
<dbReference type="CDD" id="cd01948">
    <property type="entry name" value="EAL"/>
    <property type="match status" value="1"/>
</dbReference>
<sequence>MFAAIAAEDRYRFDLESKAYAFALAGQLPLGKHQLAINLLPGSLYHHPDAVGWLMDSLLAAGLRPDQVLIEVTETEVITCFDQFRKVLKALRVAGMKLAIDDFGAGYSGLSLLTRFQPDKIKVDAELVRDIHISGTKQAIVASVVRCCEDLGITVVAEGVETLEEWCWLQSVGIRLFQGFLFFPTLP</sequence>
<dbReference type="Gene3D" id="3.20.20.450">
    <property type="entry name" value="EAL domain"/>
    <property type="match status" value="1"/>
</dbReference>
<organism evidence="2 3">
    <name type="scientific">Klebsiella pneumoniae</name>
    <dbReference type="NCBI Taxonomy" id="573"/>
    <lineage>
        <taxon>Bacteria</taxon>
        <taxon>Pseudomonadati</taxon>
        <taxon>Pseudomonadota</taxon>
        <taxon>Gammaproteobacteria</taxon>
        <taxon>Enterobacterales</taxon>
        <taxon>Enterobacteriaceae</taxon>
        <taxon>Klebsiella/Raoultella group</taxon>
        <taxon>Klebsiella</taxon>
        <taxon>Klebsiella pneumoniae complex</taxon>
    </lineage>
</organism>
<dbReference type="GO" id="GO:0071111">
    <property type="term" value="F:cyclic-guanylate-specific phosphodiesterase activity"/>
    <property type="evidence" value="ECO:0007669"/>
    <property type="project" value="InterPro"/>
</dbReference>
<dbReference type="InterPro" id="IPR001633">
    <property type="entry name" value="EAL_dom"/>
</dbReference>
<name>A0A2X3CME0_KLEPN</name>
<dbReference type="EMBL" id="UAWN01000011">
    <property type="protein sequence ID" value="SQC14313.1"/>
    <property type="molecule type" value="Genomic_DNA"/>
</dbReference>
<feature type="domain" description="EAL" evidence="1">
    <location>
        <begin position="1"/>
        <end position="187"/>
    </location>
</feature>
<dbReference type="InterPro" id="IPR035919">
    <property type="entry name" value="EAL_sf"/>
</dbReference>
<evidence type="ECO:0000313" key="3">
    <source>
        <dbReference type="Proteomes" id="UP000251088"/>
    </source>
</evidence>
<dbReference type="PANTHER" id="PTHR33121">
    <property type="entry name" value="CYCLIC DI-GMP PHOSPHODIESTERASE PDEF"/>
    <property type="match status" value="1"/>
</dbReference>
<protein>
    <submittedName>
        <fullName evidence="2">Diguanylate cyclase/phosphodiesterase domain 2 (EAL)</fullName>
    </submittedName>
</protein>
<evidence type="ECO:0000259" key="1">
    <source>
        <dbReference type="PROSITE" id="PS50883"/>
    </source>
</evidence>
<dbReference type="PROSITE" id="PS50883">
    <property type="entry name" value="EAL"/>
    <property type="match status" value="1"/>
</dbReference>
<dbReference type="Proteomes" id="UP000251088">
    <property type="component" value="Unassembled WGS sequence"/>
</dbReference>
<dbReference type="Pfam" id="PF00563">
    <property type="entry name" value="EAL"/>
    <property type="match status" value="1"/>
</dbReference>